<dbReference type="Proteomes" id="UP001056384">
    <property type="component" value="Chromosome 4"/>
</dbReference>
<evidence type="ECO:0000313" key="3">
    <source>
        <dbReference type="EMBL" id="USW52510.1"/>
    </source>
</evidence>
<accession>A0A9Q9AU13</accession>
<keyword evidence="2" id="KW-1133">Transmembrane helix</keyword>
<evidence type="ECO:0000256" key="2">
    <source>
        <dbReference type="SAM" id="Phobius"/>
    </source>
</evidence>
<name>A0A9Q9AU13_9PEZI</name>
<dbReference type="EMBL" id="CP099421">
    <property type="protein sequence ID" value="USW52510.1"/>
    <property type="molecule type" value="Genomic_DNA"/>
</dbReference>
<evidence type="ECO:0000256" key="1">
    <source>
        <dbReference type="SAM" id="MobiDB-lite"/>
    </source>
</evidence>
<gene>
    <name evidence="3" type="ORF">Slin15195_G058290</name>
</gene>
<keyword evidence="2" id="KW-0472">Membrane</keyword>
<sequence length="529" mass="58408">MDTFSTPPPRFSVSETGTPRFTEHFNDTPPYQQYQNFEGEGTGVPRYGSDASTLPSHRLSTKEQPYSPSELDRMPMAEMYRDETEKKEAVAPAIASEPYRPPLDNTVRPQRRRICGMAVIWLWAILAAIIILGISLGVGLGVGLKQDGDEDAKSPSGAGADATYMIGGAIDPDYYSTRGAFNGSGIALASQSFSRDLQDSSQGSLVMYYQHYDGDIRYKQLANNGSWQGGDFSAVVAQDAKNSTPISAVSYVSNETSTWHVFYVDQNHNLKQRSNSNRTGYWQDGPINDLNLKVYDADLVGMQACFYGSEYGDSDYIHTPLPNEDPNANRSTDIGMHMWYASDANTFEQLGWRDGDDAWEHQLTWNDKDGHAGVGCYSWGPGTVTYVMFVNSDSTVEFWWRDTNTNLTNTTSHPINVWTNTSIAINNIHTATSLGYTNYFYAQDEASLLFKGYNISWAAENTTILREDTFTVQGEPGLPGSHLSVSAIPNVSGGSDVVVFYQTNGSDISEYTRDLVAGPWAAVDIPLEP</sequence>
<evidence type="ECO:0000313" key="4">
    <source>
        <dbReference type="Proteomes" id="UP001056384"/>
    </source>
</evidence>
<protein>
    <recommendedName>
        <fullName evidence="5">Fucose-specific lectin</fullName>
    </recommendedName>
</protein>
<feature type="compositionally biased region" description="Pro residues" evidence="1">
    <location>
        <begin position="1"/>
        <end position="10"/>
    </location>
</feature>
<dbReference type="Gene3D" id="2.120.10.70">
    <property type="entry name" value="Fucose-specific lectin"/>
    <property type="match status" value="1"/>
</dbReference>
<keyword evidence="2" id="KW-0812">Transmembrane</keyword>
<proteinExistence type="predicted"/>
<evidence type="ECO:0008006" key="5">
    <source>
        <dbReference type="Google" id="ProtNLM"/>
    </source>
</evidence>
<keyword evidence="4" id="KW-1185">Reference proteome</keyword>
<feature type="region of interest" description="Disordered" evidence="1">
    <location>
        <begin position="1"/>
        <end position="69"/>
    </location>
</feature>
<feature type="transmembrane region" description="Helical" evidence="2">
    <location>
        <begin position="118"/>
        <end position="144"/>
    </location>
</feature>
<organism evidence="3 4">
    <name type="scientific">Septoria linicola</name>
    <dbReference type="NCBI Taxonomy" id="215465"/>
    <lineage>
        <taxon>Eukaryota</taxon>
        <taxon>Fungi</taxon>
        <taxon>Dikarya</taxon>
        <taxon>Ascomycota</taxon>
        <taxon>Pezizomycotina</taxon>
        <taxon>Dothideomycetes</taxon>
        <taxon>Dothideomycetidae</taxon>
        <taxon>Mycosphaerellales</taxon>
        <taxon>Mycosphaerellaceae</taxon>
        <taxon>Septoria</taxon>
    </lineage>
</organism>
<reference evidence="3" key="1">
    <citation type="submission" date="2022-06" db="EMBL/GenBank/DDBJ databases">
        <title>Complete genome sequences of two strains of the flax pathogen Septoria linicola.</title>
        <authorList>
            <person name="Lapalu N."/>
            <person name="Simon A."/>
            <person name="Demenou B."/>
            <person name="Paumier D."/>
            <person name="Guillot M.-P."/>
            <person name="Gout L."/>
            <person name="Valade R."/>
        </authorList>
    </citation>
    <scope>NUCLEOTIDE SEQUENCE</scope>
    <source>
        <strain evidence="3">SE15195</strain>
    </source>
</reference>
<dbReference type="AlphaFoldDB" id="A0A9Q9AU13"/>
<dbReference type="SUPFAM" id="SSF89372">
    <property type="entry name" value="Fucose-specific lectin"/>
    <property type="match status" value="1"/>
</dbReference>